<dbReference type="eggNOG" id="ENOG502RYAQ">
    <property type="taxonomic scope" value="Eukaryota"/>
</dbReference>
<dbReference type="PANTHER" id="PTHR46953:SF1">
    <property type="entry name" value="G-PROTEIN COUPLED RECEPTOR MTH-LIKE 1-RELATED"/>
    <property type="match status" value="1"/>
</dbReference>
<dbReference type="EnsemblMetazoa" id="SMAR005368-RA">
    <property type="protein sequence ID" value="SMAR005368-PA"/>
    <property type="gene ID" value="SMAR005368"/>
</dbReference>
<dbReference type="HOGENOM" id="CLU_465649_0_0_1"/>
<dbReference type="InterPro" id="IPR052808">
    <property type="entry name" value="GPCR_Mth-like"/>
</dbReference>
<keyword evidence="3 5" id="KW-1133">Transmembrane helix</keyword>
<accession>T1IW10</accession>
<dbReference type="GO" id="GO:0004930">
    <property type="term" value="F:G protein-coupled receptor activity"/>
    <property type="evidence" value="ECO:0007669"/>
    <property type="project" value="InterPro"/>
</dbReference>
<dbReference type="GO" id="GO:0007166">
    <property type="term" value="P:cell surface receptor signaling pathway"/>
    <property type="evidence" value="ECO:0007669"/>
    <property type="project" value="InterPro"/>
</dbReference>
<reference evidence="9" key="1">
    <citation type="submission" date="2011-05" db="EMBL/GenBank/DDBJ databases">
        <authorList>
            <person name="Richards S.R."/>
            <person name="Qu J."/>
            <person name="Jiang H."/>
            <person name="Jhangiani S.N."/>
            <person name="Agravi P."/>
            <person name="Goodspeed R."/>
            <person name="Gross S."/>
            <person name="Mandapat C."/>
            <person name="Jackson L."/>
            <person name="Mathew T."/>
            <person name="Pu L."/>
            <person name="Thornton R."/>
            <person name="Saada N."/>
            <person name="Wilczek-Boney K.B."/>
            <person name="Lee S."/>
            <person name="Kovar C."/>
            <person name="Wu Y."/>
            <person name="Scherer S.E."/>
            <person name="Worley K.C."/>
            <person name="Muzny D.M."/>
            <person name="Gibbs R."/>
        </authorList>
    </citation>
    <scope>NUCLEOTIDE SEQUENCE</scope>
    <source>
        <strain evidence="9">Brora</strain>
    </source>
</reference>
<dbReference type="CDD" id="cd15039">
    <property type="entry name" value="7tmB3_Methuselah-like"/>
    <property type="match status" value="1"/>
</dbReference>
<feature type="transmembrane region" description="Helical" evidence="5">
    <location>
        <begin position="501"/>
        <end position="522"/>
    </location>
</feature>
<feature type="transmembrane region" description="Helical" evidence="5">
    <location>
        <begin position="434"/>
        <end position="453"/>
    </location>
</feature>
<evidence type="ECO:0000259" key="7">
    <source>
        <dbReference type="PROSITE" id="PS50261"/>
    </source>
</evidence>
<feature type="chain" id="PRO_5004579596" description="G-protein coupled receptors family 2 profile 2 domain-containing protein" evidence="6">
    <location>
        <begin position="23"/>
        <end position="586"/>
    </location>
</feature>
<dbReference type="AlphaFoldDB" id="T1IW10"/>
<evidence type="ECO:0000256" key="5">
    <source>
        <dbReference type="SAM" id="Phobius"/>
    </source>
</evidence>
<dbReference type="InterPro" id="IPR017981">
    <property type="entry name" value="GPCR_2-like_7TM"/>
</dbReference>
<evidence type="ECO:0000256" key="4">
    <source>
        <dbReference type="ARBA" id="ARBA00023136"/>
    </source>
</evidence>
<dbReference type="PANTHER" id="PTHR46953">
    <property type="entry name" value="G-PROTEIN COUPLED RECEPTOR MTH-LIKE 1-RELATED"/>
    <property type="match status" value="1"/>
</dbReference>
<reference evidence="8" key="2">
    <citation type="submission" date="2015-02" db="UniProtKB">
        <authorList>
            <consortium name="EnsemblMetazoa"/>
        </authorList>
    </citation>
    <scope>IDENTIFICATION</scope>
</reference>
<evidence type="ECO:0000313" key="8">
    <source>
        <dbReference type="EnsemblMetazoa" id="SMAR005368-PA"/>
    </source>
</evidence>
<evidence type="ECO:0000256" key="1">
    <source>
        <dbReference type="ARBA" id="ARBA00004141"/>
    </source>
</evidence>
<dbReference type="Pfam" id="PF00002">
    <property type="entry name" value="7tm_2"/>
    <property type="match status" value="1"/>
</dbReference>
<dbReference type="EMBL" id="JH431603">
    <property type="status" value="NOT_ANNOTATED_CDS"/>
    <property type="molecule type" value="Genomic_DNA"/>
</dbReference>
<feature type="transmembrane region" description="Helical" evidence="5">
    <location>
        <begin position="271"/>
        <end position="295"/>
    </location>
</feature>
<feature type="signal peptide" evidence="6">
    <location>
        <begin position="1"/>
        <end position="22"/>
    </location>
</feature>
<comment type="subcellular location">
    <subcellularLocation>
        <location evidence="1">Membrane</location>
        <topology evidence="1">Multi-pass membrane protein</topology>
    </subcellularLocation>
</comment>
<organism evidence="8 9">
    <name type="scientific">Strigamia maritima</name>
    <name type="common">European centipede</name>
    <name type="synonym">Geophilus maritimus</name>
    <dbReference type="NCBI Taxonomy" id="126957"/>
    <lineage>
        <taxon>Eukaryota</taxon>
        <taxon>Metazoa</taxon>
        <taxon>Ecdysozoa</taxon>
        <taxon>Arthropoda</taxon>
        <taxon>Myriapoda</taxon>
        <taxon>Chilopoda</taxon>
        <taxon>Pleurostigmophora</taxon>
        <taxon>Geophilomorpha</taxon>
        <taxon>Linotaeniidae</taxon>
        <taxon>Strigamia</taxon>
    </lineage>
</organism>
<feature type="transmembrane region" description="Helical" evidence="5">
    <location>
        <begin position="377"/>
        <end position="398"/>
    </location>
</feature>
<dbReference type="Proteomes" id="UP000014500">
    <property type="component" value="Unassembled WGS sequence"/>
</dbReference>
<keyword evidence="2 5" id="KW-0812">Transmembrane</keyword>
<feature type="domain" description="G-protein coupled receptors family 2 profile 2" evidence="7">
    <location>
        <begin position="269"/>
        <end position="524"/>
    </location>
</feature>
<name>T1IW10_STRMM</name>
<feature type="transmembrane region" description="Helical" evidence="5">
    <location>
        <begin position="336"/>
        <end position="356"/>
    </location>
</feature>
<evidence type="ECO:0000256" key="2">
    <source>
        <dbReference type="ARBA" id="ARBA00022692"/>
    </source>
</evidence>
<keyword evidence="9" id="KW-1185">Reference proteome</keyword>
<sequence>MFSCYRIFYFFLLNLSTFYSYSLDNNKFCQKHDAILYDGDYFVAQDTCEKKMTVDPSGSCRQCNLIIHYSACLPSNGTLGKTWCDESKSCGSFRCSSHRYEALKRFADQCVNHGPITPCNNSRSQLDMNYCGVILTPMEPTSYDSCIPMTSLQGLKKRFDRIPITNIQLDFFENSSNIDSSVTGPVYIRSHGSAKELRRRPLRDATHVFLQRCAMSLLARSRFILLYFPAVNSAVEIGRFNLTHTSNSTILMCTLELAAPSDSFMQQLRNILMFVGISLSLFGLMCTAIISILLVEHRNVPGFNLLSLVSSLFVAYVCVPIGVLNRSNICLVAGTIHIFTVLASVFWMNVVAFDIWQSLSTVQHLDQYRTSEHCIRLIRYSLYAWGVPACILTLGGVLDSLAAIPPNFRPGFVNGCWFSINPTLATHLLYNGPIGLIMIANAIFFLLTAKIVFQAQRQRLTTMRVADSQRYHFSLYVKLFLVMGLTWVMESLTGPIRSTYYELVSDFVNTLQGFFIFFIFGCKMRAWKRLERCCGRKKGRLAVGATFASSYPSTSIFRSERDLSFKVSNNVRNSITVSLTQNDTSM</sequence>
<evidence type="ECO:0000256" key="6">
    <source>
        <dbReference type="SAM" id="SignalP"/>
    </source>
</evidence>
<protein>
    <recommendedName>
        <fullName evidence="7">G-protein coupled receptors family 2 profile 2 domain-containing protein</fullName>
    </recommendedName>
</protein>
<dbReference type="GO" id="GO:0016020">
    <property type="term" value="C:membrane"/>
    <property type="evidence" value="ECO:0007669"/>
    <property type="project" value="UniProtKB-SubCell"/>
</dbReference>
<keyword evidence="6" id="KW-0732">Signal</keyword>
<dbReference type="InterPro" id="IPR000832">
    <property type="entry name" value="GPCR_2_secretin-like"/>
</dbReference>
<feature type="transmembrane region" description="Helical" evidence="5">
    <location>
        <begin position="473"/>
        <end position="489"/>
    </location>
</feature>
<keyword evidence="4 5" id="KW-0472">Membrane</keyword>
<evidence type="ECO:0000256" key="3">
    <source>
        <dbReference type="ARBA" id="ARBA00022989"/>
    </source>
</evidence>
<dbReference type="PhylomeDB" id="T1IW10"/>
<dbReference type="Gene3D" id="1.20.1070.10">
    <property type="entry name" value="Rhodopsin 7-helix transmembrane proteins"/>
    <property type="match status" value="1"/>
</dbReference>
<feature type="transmembrane region" description="Helical" evidence="5">
    <location>
        <begin position="302"/>
        <end position="324"/>
    </location>
</feature>
<dbReference type="STRING" id="126957.T1IW10"/>
<dbReference type="PROSITE" id="PS50261">
    <property type="entry name" value="G_PROTEIN_RECEP_F2_4"/>
    <property type="match status" value="1"/>
</dbReference>
<dbReference type="PRINTS" id="PR00249">
    <property type="entry name" value="GPCRSECRETIN"/>
</dbReference>
<evidence type="ECO:0000313" key="9">
    <source>
        <dbReference type="Proteomes" id="UP000014500"/>
    </source>
</evidence>
<proteinExistence type="predicted"/>